<dbReference type="CDD" id="cd07377">
    <property type="entry name" value="WHTH_GntR"/>
    <property type="match status" value="1"/>
</dbReference>
<keyword evidence="1" id="KW-0805">Transcription regulation</keyword>
<dbReference type="PANTHER" id="PTHR43537">
    <property type="entry name" value="TRANSCRIPTIONAL REGULATOR, GNTR FAMILY"/>
    <property type="match status" value="1"/>
</dbReference>
<keyword evidence="6" id="KW-1185">Reference proteome</keyword>
<dbReference type="RefSeq" id="WP_092430218.1">
    <property type="nucleotide sequence ID" value="NZ_FNCL01000018.1"/>
</dbReference>
<dbReference type="InterPro" id="IPR036388">
    <property type="entry name" value="WH-like_DNA-bd_sf"/>
</dbReference>
<dbReference type="SUPFAM" id="SSF46785">
    <property type="entry name" value="Winged helix' DNA-binding domain"/>
    <property type="match status" value="1"/>
</dbReference>
<dbReference type="AlphaFoldDB" id="A0A1I6UUY4"/>
<dbReference type="InterPro" id="IPR036390">
    <property type="entry name" value="WH_DNA-bd_sf"/>
</dbReference>
<dbReference type="STRING" id="311180.SAMN04488050_10916"/>
<dbReference type="GO" id="GO:0003700">
    <property type="term" value="F:DNA-binding transcription factor activity"/>
    <property type="evidence" value="ECO:0007669"/>
    <property type="project" value="InterPro"/>
</dbReference>
<organism evidence="5 6">
    <name type="scientific">Alloyangia pacifica</name>
    <dbReference type="NCBI Taxonomy" id="311180"/>
    <lineage>
        <taxon>Bacteria</taxon>
        <taxon>Pseudomonadati</taxon>
        <taxon>Pseudomonadota</taxon>
        <taxon>Alphaproteobacteria</taxon>
        <taxon>Rhodobacterales</taxon>
        <taxon>Roseobacteraceae</taxon>
        <taxon>Alloyangia</taxon>
    </lineage>
</organism>
<dbReference type="OrthoDB" id="7834120at2"/>
<evidence type="ECO:0000256" key="1">
    <source>
        <dbReference type="ARBA" id="ARBA00023015"/>
    </source>
</evidence>
<dbReference type="Pfam" id="PF00392">
    <property type="entry name" value="GntR"/>
    <property type="match status" value="1"/>
</dbReference>
<keyword evidence="2 5" id="KW-0238">DNA-binding</keyword>
<dbReference type="InterPro" id="IPR000524">
    <property type="entry name" value="Tscrpt_reg_HTH_GntR"/>
</dbReference>
<dbReference type="PANTHER" id="PTHR43537:SF24">
    <property type="entry name" value="GLUCONATE OPERON TRANSCRIPTIONAL REPRESSOR"/>
    <property type="match status" value="1"/>
</dbReference>
<dbReference type="InterPro" id="IPR008920">
    <property type="entry name" value="TF_FadR/GntR_C"/>
</dbReference>
<name>A0A1I6UUY4_9RHOB</name>
<feature type="domain" description="HTH gntR-type" evidence="4">
    <location>
        <begin position="7"/>
        <end position="74"/>
    </location>
</feature>
<evidence type="ECO:0000259" key="4">
    <source>
        <dbReference type="PROSITE" id="PS50949"/>
    </source>
</evidence>
<proteinExistence type="predicted"/>
<dbReference type="InterPro" id="IPR011711">
    <property type="entry name" value="GntR_C"/>
</dbReference>
<dbReference type="Proteomes" id="UP000199392">
    <property type="component" value="Unassembled WGS sequence"/>
</dbReference>
<dbReference type="Gene3D" id="1.10.10.10">
    <property type="entry name" value="Winged helix-like DNA-binding domain superfamily/Winged helix DNA-binding domain"/>
    <property type="match status" value="1"/>
</dbReference>
<reference evidence="6" key="1">
    <citation type="submission" date="2016-10" db="EMBL/GenBank/DDBJ databases">
        <authorList>
            <person name="Varghese N."/>
            <person name="Submissions S."/>
        </authorList>
    </citation>
    <scope>NUCLEOTIDE SEQUENCE [LARGE SCALE GENOMIC DNA]</scope>
    <source>
        <strain evidence="6">DSM 26894</strain>
    </source>
</reference>
<dbReference type="SMART" id="SM00345">
    <property type="entry name" value="HTH_GNTR"/>
    <property type="match status" value="1"/>
</dbReference>
<dbReference type="EMBL" id="FOZW01000009">
    <property type="protein sequence ID" value="SFT05167.1"/>
    <property type="molecule type" value="Genomic_DNA"/>
</dbReference>
<dbReference type="Gene3D" id="1.20.120.530">
    <property type="entry name" value="GntR ligand-binding domain-like"/>
    <property type="match status" value="1"/>
</dbReference>
<gene>
    <name evidence="5" type="ORF">SAMN04488050_10916</name>
</gene>
<evidence type="ECO:0000256" key="3">
    <source>
        <dbReference type="ARBA" id="ARBA00023163"/>
    </source>
</evidence>
<dbReference type="Pfam" id="PF07729">
    <property type="entry name" value="FCD"/>
    <property type="match status" value="1"/>
</dbReference>
<protein>
    <submittedName>
        <fullName evidence="5">DNA-binding transcriptional regulator, GntR family</fullName>
    </submittedName>
</protein>
<dbReference type="PROSITE" id="PS50949">
    <property type="entry name" value="HTH_GNTR"/>
    <property type="match status" value="1"/>
</dbReference>
<dbReference type="SMART" id="SM00895">
    <property type="entry name" value="FCD"/>
    <property type="match status" value="1"/>
</dbReference>
<dbReference type="GO" id="GO:0003677">
    <property type="term" value="F:DNA binding"/>
    <property type="evidence" value="ECO:0007669"/>
    <property type="project" value="UniProtKB-KW"/>
</dbReference>
<evidence type="ECO:0000256" key="2">
    <source>
        <dbReference type="ARBA" id="ARBA00023125"/>
    </source>
</evidence>
<dbReference type="PRINTS" id="PR00035">
    <property type="entry name" value="HTHGNTR"/>
</dbReference>
<evidence type="ECO:0000313" key="6">
    <source>
        <dbReference type="Proteomes" id="UP000199392"/>
    </source>
</evidence>
<dbReference type="SUPFAM" id="SSF48008">
    <property type="entry name" value="GntR ligand-binding domain-like"/>
    <property type="match status" value="1"/>
</dbReference>
<keyword evidence="3" id="KW-0804">Transcription</keyword>
<sequence length="227" mass="25720">MQPLKKRTFREQIVEELKNSILNGSLPLGSPVVEAELAKQFGVSRGPLREALRHLIEEGFLITIPYTGTRVATLSLDDVREVFSLRAELEVFAFKLIWNTRDEDFRNALQQLHTDLKQSIEKGDEDAAIAIELSLHSLVYERCGHKLLLQTWQSLKAKLQLYWVTHHRVHGRRGPRIDAHEAYVSLALGDDFDALAEEVRAHILNGFARTEAFLVAREQASSGQQAS</sequence>
<accession>A0A1I6UUY4</accession>
<evidence type="ECO:0000313" key="5">
    <source>
        <dbReference type="EMBL" id="SFT05167.1"/>
    </source>
</evidence>